<evidence type="ECO:0000313" key="2">
    <source>
        <dbReference type="Proteomes" id="UP000002710"/>
    </source>
</evidence>
<dbReference type="HOGENOM" id="CLU_126461_1_0_7"/>
<proteinExistence type="predicted"/>
<gene>
    <name evidence="1" type="ordered locus">Dde_3197</name>
</gene>
<dbReference type="AlphaFoldDB" id="Q30WF5"/>
<reference evidence="1 2" key="1">
    <citation type="journal article" date="2011" name="J. Bacteriol.">
        <title>Complete genome sequence and updated annotation of Desulfovibrio alaskensis G20.</title>
        <authorList>
            <person name="Hauser L.J."/>
            <person name="Land M.L."/>
            <person name="Brown S.D."/>
            <person name="Larimer F."/>
            <person name="Keller K.L."/>
            <person name="Rapp-Giles B.J."/>
            <person name="Price M.N."/>
            <person name="Lin M."/>
            <person name="Bruce D.C."/>
            <person name="Detter J.C."/>
            <person name="Tapia R."/>
            <person name="Han C.S."/>
            <person name="Goodwin L.A."/>
            <person name="Cheng J.F."/>
            <person name="Pitluck S."/>
            <person name="Copeland A."/>
            <person name="Lucas S."/>
            <person name="Nolan M."/>
            <person name="Lapidus A.L."/>
            <person name="Palumbo A.V."/>
            <person name="Wall J.D."/>
        </authorList>
    </citation>
    <scope>NUCLEOTIDE SEQUENCE [LARGE SCALE GENOMIC DNA]</scope>
    <source>
        <strain evidence="2">ATCC BAA 1058 / DSM 17464 / G20</strain>
    </source>
</reference>
<dbReference type="KEGG" id="dde:Dde_3197"/>
<dbReference type="Proteomes" id="UP000002710">
    <property type="component" value="Chromosome"/>
</dbReference>
<dbReference type="InterPro" id="IPR036105">
    <property type="entry name" value="DiNase_FeMo-co_biosyn_sf"/>
</dbReference>
<organism evidence="1 2">
    <name type="scientific">Oleidesulfovibrio alaskensis (strain ATCC BAA-1058 / DSM 17464 / G20)</name>
    <name type="common">Desulfovibrio alaskensis</name>
    <dbReference type="NCBI Taxonomy" id="207559"/>
    <lineage>
        <taxon>Bacteria</taxon>
        <taxon>Pseudomonadati</taxon>
        <taxon>Thermodesulfobacteriota</taxon>
        <taxon>Desulfovibrionia</taxon>
        <taxon>Desulfovibrionales</taxon>
        <taxon>Desulfovibrionaceae</taxon>
        <taxon>Oleidesulfovibrio</taxon>
    </lineage>
</organism>
<name>Q30WF5_OLEA2</name>
<evidence type="ECO:0008006" key="3">
    <source>
        <dbReference type="Google" id="ProtNLM"/>
    </source>
</evidence>
<sequence length="142" mass="15337">MTLQPYAPVLVMIALAVYGPRLAALFESAPECALFLPQGDICTPAGMLPLPAQDMLQRASILAGADVTHLLCGGICGCHRRQLSQAGIIVVPWLCGGVQDIIRAWMHDNLGPHIMPGCPRIQQPRCRARQGQTKQTVKRSTT</sequence>
<dbReference type="EMBL" id="CP000112">
    <property type="protein sequence ID" value="ABB39991.2"/>
    <property type="molecule type" value="Genomic_DNA"/>
</dbReference>
<accession>Q30WF5</accession>
<evidence type="ECO:0000313" key="1">
    <source>
        <dbReference type="EMBL" id="ABB39991.2"/>
    </source>
</evidence>
<dbReference type="STRING" id="207559.Dde_3197"/>
<protein>
    <recommendedName>
        <fullName evidence="3">Dinitrogenase iron-molybdenum cofactor biosynthesis protein</fullName>
    </recommendedName>
</protein>
<dbReference type="RefSeq" id="WP_011368944.1">
    <property type="nucleotide sequence ID" value="NC_007519.1"/>
</dbReference>
<keyword evidence="2" id="KW-1185">Reference proteome</keyword>
<dbReference type="eggNOG" id="COG1433">
    <property type="taxonomic scope" value="Bacteria"/>
</dbReference>
<dbReference type="SUPFAM" id="SSF53146">
    <property type="entry name" value="Nitrogenase accessory factor-like"/>
    <property type="match status" value="1"/>
</dbReference>